<gene>
    <name evidence="3" type="ORF">WHR41_00746</name>
</gene>
<feature type="chain" id="PRO_5044331632" description="Glycoside hydrolase family 105 protein" evidence="2">
    <location>
        <begin position="21"/>
        <end position="413"/>
    </location>
</feature>
<dbReference type="GO" id="GO:0005975">
    <property type="term" value="P:carbohydrate metabolic process"/>
    <property type="evidence" value="ECO:0007669"/>
    <property type="project" value="InterPro"/>
</dbReference>
<sequence length="413" mass="44734">MKLQQFAAIAVAIFVSFANGDTSPQDLALRMLASIENRGQATIDSGASTGFIQVGLFWQALAVVTESAPSTVENDGLRPLLSESLASSIPSLMNSTRDAGLPLDRFSLGSAMVASQNASFLPTIEALNASLELQPRNENGGLWYYNNLQNLTAYQNLSYLDGMYSFAPYITIQASLSNHSSQPLAALEMALEQIQILHDICVRPSGLLVHGYDALKAHNWANQTSGASPEVWGRSLAWYSLGMLNTLEIAARSPTLKGLETFETLRSLFQETMLAQIQAAEHSKAMTNRPGVWQVVDRPGNAGNFVEASSSFMTVYNLLRGARLHLFSDSKEGQNCTNSAQSIAEEIYATVSQQYLITYANGTLSLNGTSSVASLSPQNVSYEYYVSRPTELDSLIGTSAFSLASYEMGKLQS</sequence>
<dbReference type="InterPro" id="IPR010905">
    <property type="entry name" value="Glyco_hydro_88"/>
</dbReference>
<keyword evidence="2" id="KW-0732">Signal</keyword>
<evidence type="ECO:0000313" key="3">
    <source>
        <dbReference type="EMBL" id="KAL1590466.1"/>
    </source>
</evidence>
<dbReference type="EMBL" id="JAAQHG020000002">
    <property type="protein sequence ID" value="KAL1590466.1"/>
    <property type="molecule type" value="Genomic_DNA"/>
</dbReference>
<dbReference type="RefSeq" id="XP_069233571.1">
    <property type="nucleotide sequence ID" value="XM_069369352.1"/>
</dbReference>
<feature type="signal peptide" evidence="2">
    <location>
        <begin position="1"/>
        <end position="20"/>
    </location>
</feature>
<dbReference type="InterPro" id="IPR008928">
    <property type="entry name" value="6-hairpin_glycosidase_sf"/>
</dbReference>
<keyword evidence="4" id="KW-1185">Reference proteome</keyword>
<evidence type="ECO:0000256" key="2">
    <source>
        <dbReference type="SAM" id="SignalP"/>
    </source>
</evidence>
<reference evidence="3 4" key="1">
    <citation type="journal article" date="2020" name="Microbiol. Resour. Announc.">
        <title>Draft Genome Sequence of a Cladosporium Species Isolated from the Mesophotic Ascidian Didemnum maculosum.</title>
        <authorList>
            <person name="Gioti A."/>
            <person name="Siaperas R."/>
            <person name="Nikolaivits E."/>
            <person name="Le Goff G."/>
            <person name="Ouazzani J."/>
            <person name="Kotoulas G."/>
            <person name="Topakas E."/>
        </authorList>
    </citation>
    <scope>NUCLEOTIDE SEQUENCE [LARGE SCALE GENOMIC DNA]</scope>
    <source>
        <strain evidence="3 4">TM138-S3</strain>
    </source>
</reference>
<dbReference type="PANTHER" id="PTHR33886">
    <property type="entry name" value="UNSATURATED RHAMNOGALACTURONAN HYDROLASE (EUROFUNG)"/>
    <property type="match status" value="1"/>
</dbReference>
<dbReference type="Pfam" id="PF07470">
    <property type="entry name" value="Glyco_hydro_88"/>
    <property type="match status" value="1"/>
</dbReference>
<organism evidence="3 4">
    <name type="scientific">Cladosporium halotolerans</name>
    <dbReference type="NCBI Taxonomy" id="1052096"/>
    <lineage>
        <taxon>Eukaryota</taxon>
        <taxon>Fungi</taxon>
        <taxon>Dikarya</taxon>
        <taxon>Ascomycota</taxon>
        <taxon>Pezizomycotina</taxon>
        <taxon>Dothideomycetes</taxon>
        <taxon>Dothideomycetidae</taxon>
        <taxon>Cladosporiales</taxon>
        <taxon>Cladosporiaceae</taxon>
        <taxon>Cladosporium</taxon>
    </lineage>
</organism>
<dbReference type="SUPFAM" id="SSF48208">
    <property type="entry name" value="Six-hairpin glycosidases"/>
    <property type="match status" value="1"/>
</dbReference>
<protein>
    <recommendedName>
        <fullName evidence="5">Glycoside hydrolase family 105 protein</fullName>
    </recommendedName>
</protein>
<dbReference type="InterPro" id="IPR052043">
    <property type="entry name" value="PolySaccharide_Degr_Enz"/>
</dbReference>
<dbReference type="GeneID" id="96002190"/>
<comment type="caution">
    <text evidence="3">The sequence shown here is derived from an EMBL/GenBank/DDBJ whole genome shotgun (WGS) entry which is preliminary data.</text>
</comment>
<dbReference type="Proteomes" id="UP000803884">
    <property type="component" value="Unassembled WGS sequence"/>
</dbReference>
<name>A0AB34L5D8_9PEZI</name>
<proteinExistence type="predicted"/>
<evidence type="ECO:0000313" key="4">
    <source>
        <dbReference type="Proteomes" id="UP000803884"/>
    </source>
</evidence>
<evidence type="ECO:0000256" key="1">
    <source>
        <dbReference type="ARBA" id="ARBA00022801"/>
    </source>
</evidence>
<dbReference type="GO" id="GO:0016787">
    <property type="term" value="F:hydrolase activity"/>
    <property type="evidence" value="ECO:0007669"/>
    <property type="project" value="UniProtKB-KW"/>
</dbReference>
<keyword evidence="1" id="KW-0378">Hydrolase</keyword>
<evidence type="ECO:0008006" key="5">
    <source>
        <dbReference type="Google" id="ProtNLM"/>
    </source>
</evidence>
<accession>A0AB34L5D8</accession>
<dbReference type="AlphaFoldDB" id="A0AB34L5D8"/>
<dbReference type="InterPro" id="IPR012341">
    <property type="entry name" value="6hp_glycosidase-like_sf"/>
</dbReference>
<dbReference type="PANTHER" id="PTHR33886:SF11">
    <property type="entry name" value="WALL GLYCOSYL HYDROLASE YTER, PUTATIVE (AFU_ORTHOLOGUE AFUA_2G14630)-RELATED"/>
    <property type="match status" value="1"/>
</dbReference>
<dbReference type="Gene3D" id="1.50.10.10">
    <property type="match status" value="1"/>
</dbReference>